<keyword evidence="3" id="KW-1185">Reference proteome</keyword>
<dbReference type="GeneID" id="6017432"/>
<dbReference type="KEGG" id="cci:CC1G_10152"/>
<dbReference type="eggNOG" id="ENOG502QTJE">
    <property type="taxonomic scope" value="Eukaryota"/>
</dbReference>
<accession>A8PEE7</accession>
<keyword evidence="1" id="KW-1133">Transmembrane helix</keyword>
<evidence type="ECO:0000313" key="2">
    <source>
        <dbReference type="EMBL" id="EAU81033.2"/>
    </source>
</evidence>
<name>A8PEE7_COPC7</name>
<keyword evidence="1" id="KW-0472">Membrane</keyword>
<dbReference type="InParanoid" id="A8PEE7"/>
<protein>
    <submittedName>
        <fullName evidence="2">Uncharacterized protein</fullName>
    </submittedName>
</protein>
<dbReference type="RefSeq" id="XP_001840778.2">
    <property type="nucleotide sequence ID" value="XM_001840726.2"/>
</dbReference>
<keyword evidence="1" id="KW-0812">Transmembrane</keyword>
<dbReference type="HOGENOM" id="CLU_131675_0_0_1"/>
<gene>
    <name evidence="2" type="ORF">CC1G_10152</name>
</gene>
<dbReference type="Proteomes" id="UP000001861">
    <property type="component" value="Unassembled WGS sequence"/>
</dbReference>
<proteinExistence type="predicted"/>
<dbReference type="PANTHER" id="PTHR35329:SF1">
    <property type="entry name" value="CHITIN SYNTHASE EXPORT CHAPERONE"/>
    <property type="match status" value="1"/>
</dbReference>
<dbReference type="GO" id="GO:0005789">
    <property type="term" value="C:endoplasmic reticulum membrane"/>
    <property type="evidence" value="ECO:0007669"/>
    <property type="project" value="TreeGrafter"/>
</dbReference>
<dbReference type="AlphaFoldDB" id="A8PEE7"/>
<dbReference type="EMBL" id="AACS02000007">
    <property type="protein sequence ID" value="EAU81033.2"/>
    <property type="molecule type" value="Genomic_DNA"/>
</dbReference>
<dbReference type="STRING" id="240176.A8PEE7"/>
<dbReference type="Pfam" id="PF12271">
    <property type="entry name" value="Chs7"/>
    <property type="match status" value="1"/>
</dbReference>
<dbReference type="OMA" id="IVSAMFW"/>
<feature type="transmembrane region" description="Helical" evidence="1">
    <location>
        <begin position="113"/>
        <end position="134"/>
    </location>
</feature>
<dbReference type="InterPro" id="IPR022057">
    <property type="entry name" value="Chs7"/>
</dbReference>
<dbReference type="GO" id="GO:0006457">
    <property type="term" value="P:protein folding"/>
    <property type="evidence" value="ECO:0007669"/>
    <property type="project" value="TreeGrafter"/>
</dbReference>
<dbReference type="GO" id="GO:0051082">
    <property type="term" value="F:unfolded protein binding"/>
    <property type="evidence" value="ECO:0007669"/>
    <property type="project" value="TreeGrafter"/>
</dbReference>
<dbReference type="OrthoDB" id="5582162at2759"/>
<feature type="transmembrane region" description="Helical" evidence="1">
    <location>
        <begin position="48"/>
        <end position="75"/>
    </location>
</feature>
<organism evidence="2 3">
    <name type="scientific">Coprinopsis cinerea (strain Okayama-7 / 130 / ATCC MYA-4618 / FGSC 9003)</name>
    <name type="common">Inky cap fungus</name>
    <name type="synonym">Hormographiella aspergillata</name>
    <dbReference type="NCBI Taxonomy" id="240176"/>
    <lineage>
        <taxon>Eukaryota</taxon>
        <taxon>Fungi</taxon>
        <taxon>Dikarya</taxon>
        <taxon>Basidiomycota</taxon>
        <taxon>Agaricomycotina</taxon>
        <taxon>Agaricomycetes</taxon>
        <taxon>Agaricomycetidae</taxon>
        <taxon>Agaricales</taxon>
        <taxon>Agaricineae</taxon>
        <taxon>Psathyrellaceae</taxon>
        <taxon>Coprinopsis</taxon>
    </lineage>
</organism>
<comment type="caution">
    <text evidence="2">The sequence shown here is derived from an EMBL/GenBank/DDBJ whole genome shotgun (WGS) entry which is preliminary data.</text>
</comment>
<evidence type="ECO:0000256" key="1">
    <source>
        <dbReference type="SAM" id="Phobius"/>
    </source>
</evidence>
<reference evidence="2 3" key="1">
    <citation type="journal article" date="2010" name="Proc. Natl. Acad. Sci. U.S.A.">
        <title>Insights into evolution of multicellular fungi from the assembled chromosomes of the mushroom Coprinopsis cinerea (Coprinus cinereus).</title>
        <authorList>
            <person name="Stajich J.E."/>
            <person name="Wilke S.K."/>
            <person name="Ahren D."/>
            <person name="Au C.H."/>
            <person name="Birren B.W."/>
            <person name="Borodovsky M."/>
            <person name="Burns C."/>
            <person name="Canback B."/>
            <person name="Casselton L.A."/>
            <person name="Cheng C.K."/>
            <person name="Deng J."/>
            <person name="Dietrich F.S."/>
            <person name="Fargo D.C."/>
            <person name="Farman M.L."/>
            <person name="Gathman A.C."/>
            <person name="Goldberg J."/>
            <person name="Guigo R."/>
            <person name="Hoegger P.J."/>
            <person name="Hooker J.B."/>
            <person name="Huggins A."/>
            <person name="James T.Y."/>
            <person name="Kamada T."/>
            <person name="Kilaru S."/>
            <person name="Kodira C."/>
            <person name="Kues U."/>
            <person name="Kupfer D."/>
            <person name="Kwan H.S."/>
            <person name="Lomsadze A."/>
            <person name="Li W."/>
            <person name="Lilly W.W."/>
            <person name="Ma L.J."/>
            <person name="Mackey A.J."/>
            <person name="Manning G."/>
            <person name="Martin F."/>
            <person name="Muraguchi H."/>
            <person name="Natvig D.O."/>
            <person name="Palmerini H."/>
            <person name="Ramesh M.A."/>
            <person name="Rehmeyer C.J."/>
            <person name="Roe B.A."/>
            <person name="Shenoy N."/>
            <person name="Stanke M."/>
            <person name="Ter-Hovhannisyan V."/>
            <person name="Tunlid A."/>
            <person name="Velagapudi R."/>
            <person name="Vision T.J."/>
            <person name="Zeng Q."/>
            <person name="Zolan M.E."/>
            <person name="Pukkila P.J."/>
        </authorList>
    </citation>
    <scope>NUCLEOTIDE SEQUENCE [LARGE SCALE GENOMIC DNA]</scope>
    <source>
        <strain evidence="3">Okayama-7 / 130 / ATCC MYA-4618 / FGSC 9003</strain>
    </source>
</reference>
<sequence>MSSMIPYTIVSIIAFGVTLYISLDIALGATDLIGGVSDPPEALRSIPLFVLTSIWPGACALLYLLLMSYIVLHVLKETKPMWFYLLSAVLFVLSQLALFLLGKVVCRASDAKVDGSFIATILETAAVGVLYLAWKSITEESWDDDYYPS</sequence>
<dbReference type="VEuPathDB" id="FungiDB:CC1G_10152"/>
<feature type="transmembrane region" description="Helical" evidence="1">
    <location>
        <begin position="81"/>
        <end position="101"/>
    </location>
</feature>
<dbReference type="PANTHER" id="PTHR35329">
    <property type="entry name" value="CHITIN SYNTHASE EXPORT CHAPERONE"/>
    <property type="match status" value="1"/>
</dbReference>
<evidence type="ECO:0000313" key="3">
    <source>
        <dbReference type="Proteomes" id="UP000001861"/>
    </source>
</evidence>
<feature type="transmembrane region" description="Helical" evidence="1">
    <location>
        <begin position="6"/>
        <end position="27"/>
    </location>
</feature>